<dbReference type="RefSeq" id="WP_060587381.1">
    <property type="nucleotide sequence ID" value="NZ_CP013067.1"/>
</dbReference>
<dbReference type="PANTHER" id="PTHR30531">
    <property type="entry name" value="FLAGELLAR BIOSYNTHETIC PROTEIN FLHB"/>
    <property type="match status" value="1"/>
</dbReference>
<gene>
    <name evidence="13 15" type="primary">flhB</name>
    <name evidence="15" type="ORF">WL1483_333</name>
</gene>
<feature type="transmembrane region" description="Helical" evidence="13">
    <location>
        <begin position="36"/>
        <end position="57"/>
    </location>
</feature>
<evidence type="ECO:0000256" key="9">
    <source>
        <dbReference type="ARBA" id="ARBA00022989"/>
    </source>
</evidence>
<feature type="transmembrane region" description="Helical" evidence="13">
    <location>
        <begin position="188"/>
        <end position="210"/>
    </location>
</feature>
<reference evidence="15 16" key="2">
    <citation type="journal article" date="2016" name="Genome Announc.">
        <title>Complete Genome Sequence of the Highly Virulent Aeromonas schubertii Strain WL1483, Isolated from Diseased Snakehead Fish (Channa argus) in China.</title>
        <authorList>
            <person name="Liu L."/>
            <person name="Li N."/>
            <person name="Zhang D."/>
            <person name="Fu X."/>
            <person name="Shi C."/>
            <person name="Lin Q."/>
            <person name="Hao G."/>
        </authorList>
    </citation>
    <scope>NUCLEOTIDE SEQUENCE [LARGE SCALE GENOMIC DNA]</scope>
    <source>
        <strain evidence="15 16">WL1483</strain>
    </source>
</reference>
<dbReference type="Proteomes" id="UP000058114">
    <property type="component" value="Chromosome"/>
</dbReference>
<evidence type="ECO:0000313" key="15">
    <source>
        <dbReference type="EMBL" id="ALP39752.1"/>
    </source>
</evidence>
<evidence type="ECO:0000256" key="2">
    <source>
        <dbReference type="ARBA" id="ARBA00010690"/>
    </source>
</evidence>
<protein>
    <recommendedName>
        <fullName evidence="3 13">Flagellar biosynthetic protein FlhB</fullName>
    </recommendedName>
</protein>
<dbReference type="SUPFAM" id="SSF160544">
    <property type="entry name" value="EscU C-terminal domain-like"/>
    <property type="match status" value="1"/>
</dbReference>
<dbReference type="GO" id="GO:0009306">
    <property type="term" value="P:protein secretion"/>
    <property type="evidence" value="ECO:0007669"/>
    <property type="project" value="InterPro"/>
</dbReference>
<dbReference type="InterPro" id="IPR029025">
    <property type="entry name" value="T3SS_substrate_exporter_C"/>
</dbReference>
<keyword evidence="9 13" id="KW-1133">Transmembrane helix</keyword>
<dbReference type="GO" id="GO:0044780">
    <property type="term" value="P:bacterial-type flagellum assembly"/>
    <property type="evidence" value="ECO:0007669"/>
    <property type="project" value="InterPro"/>
</dbReference>
<keyword evidence="15" id="KW-0969">Cilium</keyword>
<keyword evidence="4 13" id="KW-0813">Transport</keyword>
<keyword evidence="11 13" id="KW-1006">Bacterial flagellum protein export</keyword>
<evidence type="ECO:0000256" key="13">
    <source>
        <dbReference type="RuleBase" id="RU364091"/>
    </source>
</evidence>
<evidence type="ECO:0000256" key="5">
    <source>
        <dbReference type="ARBA" id="ARBA00022475"/>
    </source>
</evidence>
<dbReference type="InterPro" id="IPR006135">
    <property type="entry name" value="T3SS_substrate_exporter"/>
</dbReference>
<dbReference type="Gene3D" id="3.40.1690.10">
    <property type="entry name" value="secretion proteins EscU"/>
    <property type="match status" value="1"/>
</dbReference>
<accession>A0A0S2SDI2</accession>
<keyword evidence="7 13" id="KW-1005">Bacterial flagellum biogenesis</keyword>
<evidence type="ECO:0000256" key="1">
    <source>
        <dbReference type="ARBA" id="ARBA00004651"/>
    </source>
</evidence>
<dbReference type="NCBIfam" id="TIGR00328">
    <property type="entry name" value="flhB"/>
    <property type="match status" value="1"/>
</dbReference>
<evidence type="ECO:0000256" key="4">
    <source>
        <dbReference type="ARBA" id="ARBA00022448"/>
    </source>
</evidence>
<comment type="subcellular location">
    <subcellularLocation>
        <location evidence="1">Cell membrane</location>
        <topology evidence="1">Multi-pass membrane protein</topology>
    </subcellularLocation>
</comment>
<comment type="similarity">
    <text evidence="2 13">Belongs to the type III secretion exporter family.</text>
</comment>
<dbReference type="KEGG" id="asr:WL1483_333"/>
<reference evidence="16" key="1">
    <citation type="submission" date="2015-10" db="EMBL/GenBank/DDBJ databases">
        <title>Complete Genome Sequence of Aeromonas schubertii strain WL1483.</title>
        <authorList>
            <person name="Liu L."/>
        </authorList>
    </citation>
    <scope>NUCLEOTIDE SEQUENCE [LARGE SCALE GENOMIC DNA]</scope>
    <source>
        <strain evidence="16">WL1483</strain>
    </source>
</reference>
<evidence type="ECO:0000256" key="12">
    <source>
        <dbReference type="ARBA" id="ARBA00025078"/>
    </source>
</evidence>
<dbReference type="Pfam" id="PF01312">
    <property type="entry name" value="Bac_export_2"/>
    <property type="match status" value="1"/>
</dbReference>
<keyword evidence="10 13" id="KW-0472">Membrane</keyword>
<dbReference type="PRINTS" id="PR00950">
    <property type="entry name" value="TYPE3IMSPROT"/>
</dbReference>
<dbReference type="PATRIC" id="fig|652.5.peg.3683"/>
<feature type="transmembrane region" description="Helical" evidence="13">
    <location>
        <begin position="84"/>
        <end position="117"/>
    </location>
</feature>
<dbReference type="InterPro" id="IPR006136">
    <property type="entry name" value="FlhB"/>
</dbReference>
<dbReference type="Gene3D" id="6.10.250.2080">
    <property type="match status" value="1"/>
</dbReference>
<feature type="transmembrane region" description="Helical" evidence="13">
    <location>
        <begin position="149"/>
        <end position="168"/>
    </location>
</feature>
<evidence type="ECO:0000256" key="7">
    <source>
        <dbReference type="ARBA" id="ARBA00022795"/>
    </source>
</evidence>
<keyword evidence="5 13" id="KW-1003">Cell membrane</keyword>
<sequence>MSQASAQDKTEQASPQKLRKAREEGQIARSKELGSAGLLLLGGMVMQWMVPSFGLFFGELMRQPLRFDWHQNDPSMMLRAFGEALLGMTGVLLPLFAVLGLLMIGLGSVPGGMVLVWKNVMPKGEKLNPLSGLKRMCSTHSLMELVKSMLKITLIGGVLALLLQHYWPTLLMMNRMPPRAAMELSLRLLSQAFIILGGVQMLIAVLDVPYQRWSLNKQLKMTKQEVKDERKNSEGSPEIKGKIRQVQMMMARARIEQRVPTADVIITNPTHYAVAIRYDPAKANAPYVVAKGIDSMAARIRQVGEQHGKTIMALPELTRAIYHSTRIDQEVPAGLYTAVAYVLNHVLQLQAYRTGRGKKPAALAPLYVPPELRQPER</sequence>
<keyword evidence="8 13" id="KW-0653">Protein transport</keyword>
<dbReference type="GO" id="GO:0005886">
    <property type="term" value="C:plasma membrane"/>
    <property type="evidence" value="ECO:0007669"/>
    <property type="project" value="UniProtKB-SubCell"/>
</dbReference>
<proteinExistence type="inferred from homology"/>
<keyword evidence="6 13" id="KW-0812">Transmembrane</keyword>
<keyword evidence="15" id="KW-0966">Cell projection</keyword>
<dbReference type="PANTHER" id="PTHR30531:SF12">
    <property type="entry name" value="FLAGELLAR BIOSYNTHETIC PROTEIN FLHB"/>
    <property type="match status" value="1"/>
</dbReference>
<feature type="region of interest" description="Disordered" evidence="14">
    <location>
        <begin position="1"/>
        <end position="26"/>
    </location>
</feature>
<evidence type="ECO:0000256" key="3">
    <source>
        <dbReference type="ARBA" id="ARBA00021622"/>
    </source>
</evidence>
<comment type="function">
    <text evidence="12 13">Required for formation of the rod structure in the basal body of the flagellar apparatus. Together with FliI and FliH, may constitute the export apparatus of flagellin.</text>
</comment>
<evidence type="ECO:0000256" key="14">
    <source>
        <dbReference type="SAM" id="MobiDB-lite"/>
    </source>
</evidence>
<dbReference type="AlphaFoldDB" id="A0A0S2SDI2"/>
<name>A0A0S2SDI2_9GAMM</name>
<evidence type="ECO:0000256" key="8">
    <source>
        <dbReference type="ARBA" id="ARBA00022927"/>
    </source>
</evidence>
<evidence type="ECO:0000256" key="10">
    <source>
        <dbReference type="ARBA" id="ARBA00023136"/>
    </source>
</evidence>
<feature type="compositionally biased region" description="Polar residues" evidence="14">
    <location>
        <begin position="1"/>
        <end position="15"/>
    </location>
</feature>
<evidence type="ECO:0000313" key="16">
    <source>
        <dbReference type="Proteomes" id="UP000058114"/>
    </source>
</evidence>
<dbReference type="EMBL" id="CP013067">
    <property type="protein sequence ID" value="ALP39752.1"/>
    <property type="molecule type" value="Genomic_DNA"/>
</dbReference>
<evidence type="ECO:0000256" key="11">
    <source>
        <dbReference type="ARBA" id="ARBA00023225"/>
    </source>
</evidence>
<evidence type="ECO:0000256" key="6">
    <source>
        <dbReference type="ARBA" id="ARBA00022692"/>
    </source>
</evidence>
<keyword evidence="15" id="KW-0282">Flagellum</keyword>
<organism evidence="15 16">
    <name type="scientific">Aeromonas schubertii</name>
    <dbReference type="NCBI Taxonomy" id="652"/>
    <lineage>
        <taxon>Bacteria</taxon>
        <taxon>Pseudomonadati</taxon>
        <taxon>Pseudomonadota</taxon>
        <taxon>Gammaproteobacteria</taxon>
        <taxon>Aeromonadales</taxon>
        <taxon>Aeromonadaceae</taxon>
        <taxon>Aeromonas</taxon>
    </lineage>
</organism>